<dbReference type="PROSITE" id="PS50222">
    <property type="entry name" value="EF_HAND_2"/>
    <property type="match status" value="1"/>
</dbReference>
<dbReference type="GO" id="GO:0005509">
    <property type="term" value="F:calcium ion binding"/>
    <property type="evidence" value="ECO:0007669"/>
    <property type="project" value="InterPro"/>
</dbReference>
<dbReference type="PROSITE" id="PS00018">
    <property type="entry name" value="EF_HAND_1"/>
    <property type="match status" value="1"/>
</dbReference>
<reference evidence="6" key="1">
    <citation type="journal article" date="2021" name="IMA Fungus">
        <title>Genomic characterization of three marine fungi, including Emericellopsis atlantica sp. nov. with signatures of a generalist lifestyle and marine biomass degradation.</title>
        <authorList>
            <person name="Hagestad O.C."/>
            <person name="Hou L."/>
            <person name="Andersen J.H."/>
            <person name="Hansen E.H."/>
            <person name="Altermark B."/>
            <person name="Li C."/>
            <person name="Kuhnert E."/>
            <person name="Cox R.J."/>
            <person name="Crous P.W."/>
            <person name="Spatafora J.W."/>
            <person name="Lail K."/>
            <person name="Amirebrahimi M."/>
            <person name="Lipzen A."/>
            <person name="Pangilinan J."/>
            <person name="Andreopoulos W."/>
            <person name="Hayes R.D."/>
            <person name="Ng V."/>
            <person name="Grigoriev I.V."/>
            <person name="Jackson S.A."/>
            <person name="Sutton T.D.S."/>
            <person name="Dobson A.D.W."/>
            <person name="Rama T."/>
        </authorList>
    </citation>
    <scope>NUCLEOTIDE SEQUENCE</scope>
    <source>
        <strain evidence="6">TRa3180A</strain>
    </source>
</reference>
<feature type="domain" description="EF-hand" evidence="5">
    <location>
        <begin position="94"/>
        <end position="129"/>
    </location>
</feature>
<feature type="signal peptide" evidence="4">
    <location>
        <begin position="1"/>
        <end position="21"/>
    </location>
</feature>
<evidence type="ECO:0000256" key="2">
    <source>
        <dbReference type="ARBA" id="ARBA00022837"/>
    </source>
</evidence>
<dbReference type="EMBL" id="MU253944">
    <property type="protein sequence ID" value="KAG9243891.1"/>
    <property type="molecule type" value="Genomic_DNA"/>
</dbReference>
<dbReference type="PANTHER" id="PTHR19237:SF20">
    <property type="entry name" value="NUCLEOBINDIN 1"/>
    <property type="match status" value="1"/>
</dbReference>
<dbReference type="InterPro" id="IPR011992">
    <property type="entry name" value="EF-hand-dom_pair"/>
</dbReference>
<evidence type="ECO:0000256" key="4">
    <source>
        <dbReference type="SAM" id="SignalP"/>
    </source>
</evidence>
<name>A0A9P7Z262_9HELO</name>
<protein>
    <recommendedName>
        <fullName evidence="5">EF-hand domain-containing protein</fullName>
    </recommendedName>
</protein>
<dbReference type="GO" id="GO:0005793">
    <property type="term" value="C:endoplasmic reticulum-Golgi intermediate compartment"/>
    <property type="evidence" value="ECO:0007669"/>
    <property type="project" value="TreeGrafter"/>
</dbReference>
<gene>
    <name evidence="6" type="ORF">BJ878DRAFT_98492</name>
</gene>
<evidence type="ECO:0000313" key="7">
    <source>
        <dbReference type="Proteomes" id="UP000887226"/>
    </source>
</evidence>
<dbReference type="OrthoDB" id="289247at2759"/>
<evidence type="ECO:0000313" key="6">
    <source>
        <dbReference type="EMBL" id="KAG9243891.1"/>
    </source>
</evidence>
<evidence type="ECO:0000256" key="3">
    <source>
        <dbReference type="SAM" id="MobiDB-lite"/>
    </source>
</evidence>
<dbReference type="SUPFAM" id="SSF47473">
    <property type="entry name" value="EF-hand"/>
    <property type="match status" value="1"/>
</dbReference>
<dbReference type="InterPro" id="IPR002048">
    <property type="entry name" value="EF_hand_dom"/>
</dbReference>
<organism evidence="6 7">
    <name type="scientific">Calycina marina</name>
    <dbReference type="NCBI Taxonomy" id="1763456"/>
    <lineage>
        <taxon>Eukaryota</taxon>
        <taxon>Fungi</taxon>
        <taxon>Dikarya</taxon>
        <taxon>Ascomycota</taxon>
        <taxon>Pezizomycotina</taxon>
        <taxon>Leotiomycetes</taxon>
        <taxon>Helotiales</taxon>
        <taxon>Pezizellaceae</taxon>
        <taxon>Calycina</taxon>
    </lineage>
</organism>
<comment type="caution">
    <text evidence="6">The sequence shown here is derived from an EMBL/GenBank/DDBJ whole genome shotgun (WGS) entry which is preliminary data.</text>
</comment>
<evidence type="ECO:0000256" key="1">
    <source>
        <dbReference type="ARBA" id="ARBA00022729"/>
    </source>
</evidence>
<keyword evidence="1 4" id="KW-0732">Signal</keyword>
<feature type="region of interest" description="Disordered" evidence="3">
    <location>
        <begin position="182"/>
        <end position="209"/>
    </location>
</feature>
<sequence length="209" mass="24238">MALRRILGICVASMAVVGIEAHGSGGAHQKPLQVAPDADWATRHMAEEHHISNVDSGAFFTLHDYDSNGIWDQSEILKTYGMDDPSAKEVPQQKKDDLLKEIFRLMDINNDQLIEHDEFEVYYAKGNVLPDFGLGPGHHWDMEMEYEIHHWEKYHDENTKEEDLIHPEDIEHFRLHDLLEDEAEKQAQEDRKPVVEHNIPLKFRRDAPK</sequence>
<dbReference type="InterPro" id="IPR018247">
    <property type="entry name" value="EF_Hand_1_Ca_BS"/>
</dbReference>
<accession>A0A9P7Z262</accession>
<proteinExistence type="predicted"/>
<keyword evidence="2" id="KW-0106">Calcium</keyword>
<feature type="compositionally biased region" description="Basic and acidic residues" evidence="3">
    <location>
        <begin position="182"/>
        <end position="195"/>
    </location>
</feature>
<dbReference type="Proteomes" id="UP000887226">
    <property type="component" value="Unassembled WGS sequence"/>
</dbReference>
<dbReference type="InterPro" id="IPR040250">
    <property type="entry name" value="Nucleobindin"/>
</dbReference>
<dbReference type="Gene3D" id="1.10.238.10">
    <property type="entry name" value="EF-hand"/>
    <property type="match status" value="1"/>
</dbReference>
<keyword evidence="7" id="KW-1185">Reference proteome</keyword>
<dbReference type="PANTHER" id="PTHR19237">
    <property type="entry name" value="NUCLEOBINDIN"/>
    <property type="match status" value="1"/>
</dbReference>
<evidence type="ECO:0000259" key="5">
    <source>
        <dbReference type="PROSITE" id="PS50222"/>
    </source>
</evidence>
<feature type="chain" id="PRO_5040373388" description="EF-hand domain-containing protein" evidence="4">
    <location>
        <begin position="22"/>
        <end position="209"/>
    </location>
</feature>
<dbReference type="AlphaFoldDB" id="A0A9P7Z262"/>